<evidence type="ECO:0000313" key="1">
    <source>
        <dbReference type="EMBL" id="TWT63695.1"/>
    </source>
</evidence>
<gene>
    <name evidence="1" type="ORF">Pan54_44530</name>
</gene>
<keyword evidence="2" id="KW-1185">Reference proteome</keyword>
<protein>
    <submittedName>
        <fullName evidence="1">Uncharacterized protein</fullName>
    </submittedName>
</protein>
<sequence length="163" mass="18729">MARQEQDREDLFAEATAYSIRGELISSERNESVFVGLKDSGLFSFYFGADPVYHFTEAGQIRRAFVDGELYRTQGQTLARLQRKRTEDSSHLLRKDLTEVELQTFLSNMLHFLSKLKADIQRSIVIVTRATVPEVEFQKSVLELCDKVLSQAEQLAPRIRGKR</sequence>
<dbReference type="AlphaFoldDB" id="A0A5C5XNN5"/>
<evidence type="ECO:0000313" key="2">
    <source>
        <dbReference type="Proteomes" id="UP000316095"/>
    </source>
</evidence>
<dbReference type="EMBL" id="SJPG01000001">
    <property type="protein sequence ID" value="TWT63695.1"/>
    <property type="molecule type" value="Genomic_DNA"/>
</dbReference>
<name>A0A5C5XNN5_9PLAN</name>
<accession>A0A5C5XNN5</accession>
<dbReference type="Proteomes" id="UP000316095">
    <property type="component" value="Unassembled WGS sequence"/>
</dbReference>
<proteinExistence type="predicted"/>
<comment type="caution">
    <text evidence="1">The sequence shown here is derived from an EMBL/GenBank/DDBJ whole genome shotgun (WGS) entry which is preliminary data.</text>
</comment>
<reference evidence="1 2" key="1">
    <citation type="submission" date="2019-02" db="EMBL/GenBank/DDBJ databases">
        <title>Deep-cultivation of Planctomycetes and their phenomic and genomic characterization uncovers novel biology.</title>
        <authorList>
            <person name="Wiegand S."/>
            <person name="Jogler M."/>
            <person name="Boedeker C."/>
            <person name="Pinto D."/>
            <person name="Vollmers J."/>
            <person name="Rivas-Marin E."/>
            <person name="Kohn T."/>
            <person name="Peeters S.H."/>
            <person name="Heuer A."/>
            <person name="Rast P."/>
            <person name="Oberbeckmann S."/>
            <person name="Bunk B."/>
            <person name="Jeske O."/>
            <person name="Meyerdierks A."/>
            <person name="Storesund J.E."/>
            <person name="Kallscheuer N."/>
            <person name="Luecker S."/>
            <person name="Lage O.M."/>
            <person name="Pohl T."/>
            <person name="Merkel B.J."/>
            <person name="Hornburger P."/>
            <person name="Mueller R.-W."/>
            <person name="Bruemmer F."/>
            <person name="Labrenz M."/>
            <person name="Spormann A.M."/>
            <person name="Op Den Camp H."/>
            <person name="Overmann J."/>
            <person name="Amann R."/>
            <person name="Jetten M.S.M."/>
            <person name="Mascher T."/>
            <person name="Medema M.H."/>
            <person name="Devos D.P."/>
            <person name="Kaster A.-K."/>
            <person name="Ovreas L."/>
            <person name="Rohde M."/>
            <person name="Galperin M.Y."/>
            <person name="Jogler C."/>
        </authorList>
    </citation>
    <scope>NUCLEOTIDE SEQUENCE [LARGE SCALE GENOMIC DNA]</scope>
    <source>
        <strain evidence="1 2">Pan54</strain>
    </source>
</reference>
<organism evidence="1 2">
    <name type="scientific">Rubinisphaera italica</name>
    <dbReference type="NCBI Taxonomy" id="2527969"/>
    <lineage>
        <taxon>Bacteria</taxon>
        <taxon>Pseudomonadati</taxon>
        <taxon>Planctomycetota</taxon>
        <taxon>Planctomycetia</taxon>
        <taxon>Planctomycetales</taxon>
        <taxon>Planctomycetaceae</taxon>
        <taxon>Rubinisphaera</taxon>
    </lineage>
</organism>
<dbReference type="OrthoDB" id="286365at2"/>
<dbReference type="RefSeq" id="WP_146505473.1">
    <property type="nucleotide sequence ID" value="NZ_SJPG01000001.1"/>
</dbReference>